<dbReference type="Proteomes" id="UP000809440">
    <property type="component" value="Unassembled WGS sequence"/>
</dbReference>
<sequence>MADDDKLTRVLEVMDARVQLFRSNLASELRLKDELRAQQVAITRQEDTLIACLSERSVQQPATFKARELRLQKLVEDQLRLQPVLARAAIQRTHTQDQLSAALRQKLAIELGIERRDRDKARSSVYSAGDQLLFERNKRR</sequence>
<reference evidence="1 4" key="1">
    <citation type="submission" date="2021-01" db="EMBL/GenBank/DDBJ databases">
        <title>Diatom-associated Roseobacters Show Island Model of Population Structure.</title>
        <authorList>
            <person name="Qu L."/>
            <person name="Feng X."/>
            <person name="Chen Y."/>
            <person name="Li L."/>
            <person name="Wang X."/>
            <person name="Hu Z."/>
            <person name="Wang H."/>
            <person name="Luo H."/>
        </authorList>
    </citation>
    <scope>NUCLEOTIDE SEQUENCE</scope>
    <source>
        <strain evidence="2 4">CC28-63</strain>
        <strain evidence="1">CC28-69</strain>
    </source>
</reference>
<dbReference type="Proteomes" id="UP000755667">
    <property type="component" value="Unassembled WGS sequence"/>
</dbReference>
<dbReference type="GeneID" id="62643088"/>
<organism evidence="1 3">
    <name type="scientific">Marivita cryptomonadis</name>
    <dbReference type="NCBI Taxonomy" id="505252"/>
    <lineage>
        <taxon>Bacteria</taxon>
        <taxon>Pseudomonadati</taxon>
        <taxon>Pseudomonadota</taxon>
        <taxon>Alphaproteobacteria</taxon>
        <taxon>Rhodobacterales</taxon>
        <taxon>Roseobacteraceae</taxon>
        <taxon>Marivita</taxon>
    </lineage>
</organism>
<dbReference type="RefSeq" id="WP_085633214.1">
    <property type="nucleotide sequence ID" value="NZ_JAFBWU010000006.1"/>
</dbReference>
<dbReference type="EMBL" id="JAFBXF010000006">
    <property type="protein sequence ID" value="MBM2417407.1"/>
    <property type="molecule type" value="Genomic_DNA"/>
</dbReference>
<comment type="caution">
    <text evidence="1">The sequence shown here is derived from an EMBL/GenBank/DDBJ whole genome shotgun (WGS) entry which is preliminary data.</text>
</comment>
<dbReference type="EMBL" id="JAFBXE010000006">
    <property type="protein sequence ID" value="MBM2412739.1"/>
    <property type="molecule type" value="Genomic_DNA"/>
</dbReference>
<proteinExistence type="predicted"/>
<evidence type="ECO:0000313" key="2">
    <source>
        <dbReference type="EMBL" id="MBM2417407.1"/>
    </source>
</evidence>
<evidence type="ECO:0000313" key="4">
    <source>
        <dbReference type="Proteomes" id="UP000809440"/>
    </source>
</evidence>
<protein>
    <submittedName>
        <fullName evidence="1">Uncharacterized protein</fullName>
    </submittedName>
</protein>
<name>A0A9Q2NSA6_9RHOB</name>
<dbReference type="AlphaFoldDB" id="A0A9Q2NSA6"/>
<evidence type="ECO:0000313" key="1">
    <source>
        <dbReference type="EMBL" id="MBM2412739.1"/>
    </source>
</evidence>
<accession>A0A9Q2NSA6</accession>
<keyword evidence="4" id="KW-1185">Reference proteome</keyword>
<gene>
    <name evidence="1" type="ORF">JQX41_10525</name>
    <name evidence="2" type="ORF">JQX48_10530</name>
</gene>
<evidence type="ECO:0000313" key="3">
    <source>
        <dbReference type="Proteomes" id="UP000755667"/>
    </source>
</evidence>